<evidence type="ECO:0000313" key="2">
    <source>
        <dbReference type="Proteomes" id="UP001346869"/>
    </source>
</evidence>
<gene>
    <name evidence="1" type="ORF">PBY51_007433</name>
</gene>
<name>A0AAN8AAT6_ELEMC</name>
<comment type="caution">
    <text evidence="1">The sequence shown here is derived from an EMBL/GenBank/DDBJ whole genome shotgun (WGS) entry which is preliminary data.</text>
</comment>
<accession>A0AAN8AAT6</accession>
<dbReference type="PANTHER" id="PTHR31025:SF25">
    <property type="entry name" value="ZINC FINGER (C2H2)-60"/>
    <property type="match status" value="1"/>
</dbReference>
<dbReference type="Proteomes" id="UP001346869">
    <property type="component" value="Unassembled WGS sequence"/>
</dbReference>
<evidence type="ECO:0000313" key="1">
    <source>
        <dbReference type="EMBL" id="KAK5855791.1"/>
    </source>
</evidence>
<proteinExistence type="predicted"/>
<dbReference type="AlphaFoldDB" id="A0AAN8AAT6"/>
<reference evidence="1 2" key="1">
    <citation type="journal article" date="2023" name="Genes (Basel)">
        <title>Chromosome-Level Genome Assembly and Circadian Gene Repertoire of the Patagonia Blennie Eleginops maclovinus-The Closest Ancestral Proxy of Antarctic Cryonotothenioids.</title>
        <authorList>
            <person name="Cheng C.C."/>
            <person name="Rivera-Colon A.G."/>
            <person name="Minhas B.F."/>
            <person name="Wilson L."/>
            <person name="Rayamajhi N."/>
            <person name="Vargas-Chacoff L."/>
            <person name="Catchen J.M."/>
        </authorList>
    </citation>
    <scope>NUCLEOTIDE SEQUENCE [LARGE SCALE GENOMIC DNA]</scope>
    <source>
        <strain evidence="1">JMC-PN-2008</strain>
    </source>
</reference>
<dbReference type="PANTHER" id="PTHR31025">
    <property type="entry name" value="SI:CH211-196P9.1-RELATED"/>
    <property type="match status" value="1"/>
</dbReference>
<sequence>MMSYLFERSFKKQLQLRDFVEQNKEITIELEVLTSDDQFIETPASNERSVGPARKTLPAIISIPRFPYDVQHKLDAKEPCHKIPKYRNIIVRTLYEMMAQYTMFPSNQEYIQVAKAFILKYPSLKDIDGNGYHTWHMSLKRKFKTERAPLVHDVEVRKYKERYAESRKSKTVDESAVVVHKQARSASEFAVIGEDATSIEAHVRVLTEQYTKMQPDMMIVKDRMTRTFSWRRSEIAEGISVEDLLKKYPFLSTPSGLYDEVDCIHPAPVPVDRRIIENLTSLLPKLTKLVKDTSPLKQVYLDAKRDALTVDHAAIDTRGGLLLLPSIFKEKIENLIILGQNEPATPHPTIRLRDHDWKTAIVDRAETIIEVDGVEPEHLISIFHAAPPAPDMWRQMVRRWRQFREKVS</sequence>
<organism evidence="1 2">
    <name type="scientific">Eleginops maclovinus</name>
    <name type="common">Patagonian blennie</name>
    <name type="synonym">Eleginus maclovinus</name>
    <dbReference type="NCBI Taxonomy" id="56733"/>
    <lineage>
        <taxon>Eukaryota</taxon>
        <taxon>Metazoa</taxon>
        <taxon>Chordata</taxon>
        <taxon>Craniata</taxon>
        <taxon>Vertebrata</taxon>
        <taxon>Euteleostomi</taxon>
        <taxon>Actinopterygii</taxon>
        <taxon>Neopterygii</taxon>
        <taxon>Teleostei</taxon>
        <taxon>Neoteleostei</taxon>
        <taxon>Acanthomorphata</taxon>
        <taxon>Eupercaria</taxon>
        <taxon>Perciformes</taxon>
        <taxon>Notothenioidei</taxon>
        <taxon>Eleginopidae</taxon>
        <taxon>Eleginops</taxon>
    </lineage>
</organism>
<keyword evidence="2" id="KW-1185">Reference proteome</keyword>
<dbReference type="EMBL" id="JAUZQC010000017">
    <property type="protein sequence ID" value="KAK5855791.1"/>
    <property type="molecule type" value="Genomic_DNA"/>
</dbReference>
<protein>
    <submittedName>
        <fullName evidence="1">Uncharacterized protein</fullName>
    </submittedName>
</protein>
<reference evidence="1 2" key="2">
    <citation type="journal article" date="2023" name="Mol. Biol. Evol.">
        <title>Genomics of Secondarily Temperate Adaptation in the Only Non-Antarctic Icefish.</title>
        <authorList>
            <person name="Rivera-Colon A.G."/>
            <person name="Rayamajhi N."/>
            <person name="Minhas B.F."/>
            <person name="Madrigal G."/>
            <person name="Bilyk K.T."/>
            <person name="Yoon V."/>
            <person name="Hune M."/>
            <person name="Gregory S."/>
            <person name="Cheng C.H.C."/>
            <person name="Catchen J.M."/>
        </authorList>
    </citation>
    <scope>NUCLEOTIDE SEQUENCE [LARGE SCALE GENOMIC DNA]</scope>
    <source>
        <strain evidence="1">JMC-PN-2008</strain>
    </source>
</reference>